<name>A0A1I2J2J9_9BACL</name>
<protein>
    <submittedName>
        <fullName evidence="4">Transcriptional regulator, TetR family</fullName>
    </submittedName>
</protein>
<dbReference type="Pfam" id="PF00440">
    <property type="entry name" value="TetR_N"/>
    <property type="match status" value="1"/>
</dbReference>
<dbReference type="InterPro" id="IPR001647">
    <property type="entry name" value="HTH_TetR"/>
</dbReference>
<dbReference type="InterPro" id="IPR050624">
    <property type="entry name" value="HTH-type_Tx_Regulator"/>
</dbReference>
<dbReference type="InterPro" id="IPR039532">
    <property type="entry name" value="TetR_C_Firmicutes"/>
</dbReference>
<evidence type="ECO:0000256" key="2">
    <source>
        <dbReference type="PROSITE-ProRule" id="PRU00335"/>
    </source>
</evidence>
<dbReference type="PANTHER" id="PTHR43479">
    <property type="entry name" value="ACREF/ENVCD OPERON REPRESSOR-RELATED"/>
    <property type="match status" value="1"/>
</dbReference>
<accession>A0A1I2J2J9</accession>
<feature type="domain" description="HTH tetR-type" evidence="3">
    <location>
        <begin position="10"/>
        <end position="70"/>
    </location>
</feature>
<gene>
    <name evidence="4" type="ORF">SAMN04487969_1466</name>
</gene>
<organism evidence="4 5">
    <name type="scientific">Paenibacillus algorifonticola</name>
    <dbReference type="NCBI Taxonomy" id="684063"/>
    <lineage>
        <taxon>Bacteria</taxon>
        <taxon>Bacillati</taxon>
        <taxon>Bacillota</taxon>
        <taxon>Bacilli</taxon>
        <taxon>Bacillales</taxon>
        <taxon>Paenibacillaceae</taxon>
        <taxon>Paenibacillus</taxon>
    </lineage>
</organism>
<dbReference type="PRINTS" id="PR00455">
    <property type="entry name" value="HTHTETR"/>
</dbReference>
<dbReference type="SUPFAM" id="SSF46689">
    <property type="entry name" value="Homeodomain-like"/>
    <property type="match status" value="1"/>
</dbReference>
<dbReference type="Proteomes" id="UP000183410">
    <property type="component" value="Unassembled WGS sequence"/>
</dbReference>
<dbReference type="GO" id="GO:0003677">
    <property type="term" value="F:DNA binding"/>
    <property type="evidence" value="ECO:0007669"/>
    <property type="project" value="UniProtKB-UniRule"/>
</dbReference>
<feature type="DNA-binding region" description="H-T-H motif" evidence="2">
    <location>
        <begin position="33"/>
        <end position="52"/>
    </location>
</feature>
<dbReference type="Pfam" id="PF14278">
    <property type="entry name" value="TetR_C_8"/>
    <property type="match status" value="1"/>
</dbReference>
<sequence length="189" mass="21700">MEGKVDRRITRTKEAILQSFITLVSEKDFESITINDIADRANINRGTVYFHFDDKYDLLNKCIDENLNKMISATTETNASGETVDLIKSSFLPVMNYFAENHRFYASMLANKGIPAFRERMLELVTSHIKLHIDMGGNNQNYSKELVTQFMGSAFVGVIEWWILNNMPQSPIEVADQLWGLLKRNQVIN</sequence>
<dbReference type="PROSITE" id="PS50977">
    <property type="entry name" value="HTH_TETR_2"/>
    <property type="match status" value="1"/>
</dbReference>
<dbReference type="AlphaFoldDB" id="A0A1I2J2J9"/>
<evidence type="ECO:0000259" key="3">
    <source>
        <dbReference type="PROSITE" id="PS50977"/>
    </source>
</evidence>
<dbReference type="Gene3D" id="1.10.357.10">
    <property type="entry name" value="Tetracycline Repressor, domain 2"/>
    <property type="match status" value="1"/>
</dbReference>
<keyword evidence="1 2" id="KW-0238">DNA-binding</keyword>
<dbReference type="PANTHER" id="PTHR43479:SF23">
    <property type="entry name" value="HTH TETR-TYPE DOMAIN-CONTAINING PROTEIN"/>
    <property type="match status" value="1"/>
</dbReference>
<reference evidence="5" key="1">
    <citation type="submission" date="2016-10" db="EMBL/GenBank/DDBJ databases">
        <authorList>
            <person name="Varghese N."/>
            <person name="Submissions S."/>
        </authorList>
    </citation>
    <scope>NUCLEOTIDE SEQUENCE [LARGE SCALE GENOMIC DNA]</scope>
    <source>
        <strain evidence="5">CGMCC 1.10223</strain>
    </source>
</reference>
<evidence type="ECO:0000256" key="1">
    <source>
        <dbReference type="ARBA" id="ARBA00023125"/>
    </source>
</evidence>
<dbReference type="EMBL" id="FONN01000046">
    <property type="protein sequence ID" value="SFF46961.1"/>
    <property type="molecule type" value="Genomic_DNA"/>
</dbReference>
<evidence type="ECO:0000313" key="5">
    <source>
        <dbReference type="Proteomes" id="UP000183410"/>
    </source>
</evidence>
<evidence type="ECO:0000313" key="4">
    <source>
        <dbReference type="EMBL" id="SFF46961.1"/>
    </source>
</evidence>
<dbReference type="RefSeq" id="WP_177218110.1">
    <property type="nucleotide sequence ID" value="NZ_FONN01000046.1"/>
</dbReference>
<dbReference type="InterPro" id="IPR009057">
    <property type="entry name" value="Homeodomain-like_sf"/>
</dbReference>
<keyword evidence="5" id="KW-1185">Reference proteome</keyword>
<proteinExistence type="predicted"/>